<proteinExistence type="predicted"/>
<comment type="caution">
    <text evidence="2">The sequence shown here is derived from an EMBL/GenBank/DDBJ whole genome shotgun (WGS) entry which is preliminary data.</text>
</comment>
<feature type="transmembrane region" description="Helical" evidence="1">
    <location>
        <begin position="7"/>
        <end position="30"/>
    </location>
</feature>
<evidence type="ECO:0000313" key="3">
    <source>
        <dbReference type="Proteomes" id="UP001589619"/>
    </source>
</evidence>
<keyword evidence="1" id="KW-0472">Membrane</keyword>
<dbReference type="EMBL" id="JBHMAG010000012">
    <property type="protein sequence ID" value="MFB9752725.1"/>
    <property type="molecule type" value="Genomic_DNA"/>
</dbReference>
<dbReference type="RefSeq" id="WP_344903449.1">
    <property type="nucleotide sequence ID" value="NZ_BAAAYO010000001.1"/>
</dbReference>
<gene>
    <name evidence="2" type="ORF">ACFFNY_14260</name>
</gene>
<feature type="transmembrane region" description="Helical" evidence="1">
    <location>
        <begin position="36"/>
        <end position="56"/>
    </location>
</feature>
<keyword evidence="3" id="KW-1185">Reference proteome</keyword>
<sequence>MRSKRTLLLVLMELVFAVAFVTASALVFLYKNDNMWVQVLLVLGGIAGLLNGAYLLKLRSKPPVRRRPGGPKR</sequence>
<evidence type="ECO:0000313" key="2">
    <source>
        <dbReference type="EMBL" id="MFB9752725.1"/>
    </source>
</evidence>
<keyword evidence="1" id="KW-0812">Transmembrane</keyword>
<evidence type="ECO:0000256" key="1">
    <source>
        <dbReference type="SAM" id="Phobius"/>
    </source>
</evidence>
<keyword evidence="1" id="KW-1133">Transmembrane helix</keyword>
<name>A0ABV5VWS7_9BACL</name>
<accession>A0ABV5VWS7</accession>
<protein>
    <submittedName>
        <fullName evidence="2">Uncharacterized protein</fullName>
    </submittedName>
</protein>
<reference evidence="2 3" key="1">
    <citation type="submission" date="2024-09" db="EMBL/GenBank/DDBJ databases">
        <authorList>
            <person name="Sun Q."/>
            <person name="Mori K."/>
        </authorList>
    </citation>
    <scope>NUCLEOTIDE SEQUENCE [LARGE SCALE GENOMIC DNA]</scope>
    <source>
        <strain evidence="2 3">JCM 12520</strain>
    </source>
</reference>
<dbReference type="Proteomes" id="UP001589619">
    <property type="component" value="Unassembled WGS sequence"/>
</dbReference>
<organism evidence="2 3">
    <name type="scientific">Paenibacillus hodogayensis</name>
    <dbReference type="NCBI Taxonomy" id="279208"/>
    <lineage>
        <taxon>Bacteria</taxon>
        <taxon>Bacillati</taxon>
        <taxon>Bacillota</taxon>
        <taxon>Bacilli</taxon>
        <taxon>Bacillales</taxon>
        <taxon>Paenibacillaceae</taxon>
        <taxon>Paenibacillus</taxon>
    </lineage>
</organism>